<keyword evidence="5" id="KW-1185">Reference proteome</keyword>
<feature type="region of interest" description="Disordered" evidence="2">
    <location>
        <begin position="362"/>
        <end position="388"/>
    </location>
</feature>
<sequence>MNNNRKSLLDSLHQQQPNNNNITPNSSLSSPTAATNGMMNGFQSSLFYTNTNHNVNSNNNNNNNNSILGGNNLIPGMNYSHFVQPHTNNNTNNNNSLLNLSQQQPISTNNPHNDGFQLLGNNKLFSHSPSNNNNLASNLLRNNNNLSNSNLTNTNSNPFGLSLLGSSTTEPIGTRNHVMNAPPMGNMVNNGLVNNNLGNNSFNNGLTGNLNTGGSSGLHGGLVNNLNNPSSSLLSSFHNDFGNRAFQQQQQQQFNNLNLSMGNTNSALGWNNNIGGGNNLVGFNTTGNNGLGNKESAKKKPEPQPVSQKSKSKKKNDKAKAAQEVKPLVETPKLEKEEKSEQEKLDEELAKKLQREFELEYLRNLDTSSKSKNNSFTTSSSGKKKKVLEEIPDKIPLASSSNSFSVLESVPAEIQSSEKTTKKQTQTQPVSSKNSKKNKNKKKNEPTPQPKKEEKEKPEPEKVEKVETKTKTEAKEEGYNKPCRDHFKGKCKFGSGICPYSHDRSFYIKYQQEHPDEFPPLTTPKSKKKEVVEIIPEPQAPQKKTEVCMKHSSIQSCGNGKNCKFLHLSDMSLHDLYRKCCTGHSDRICKCAPQNDLPILYIEGVTKLTKKQMQEVNEKSFMKALGVFKMTEQALYQHLPEIKSIPSSERKHKRFLYIFHDTCVKLIISKIERSEANRVKKLFNETEEEDARKRQAELSSQRYDQEKDDELHPTWQITGLTSHQHCILRFIESVLPLCFVAPDCDSYGEGEPFDEAMYGHSVDSYDLLRLYPSIMERVFEMIAPDDESDEDLSKELLMMMLGKACEKKKASASHANNTRDPNYQNLVNCIGPIVFDPNHH</sequence>
<feature type="compositionally biased region" description="Basic and acidic residues" evidence="2">
    <location>
        <begin position="332"/>
        <end position="347"/>
    </location>
</feature>
<dbReference type="InterPro" id="IPR000571">
    <property type="entry name" value="Znf_CCCH"/>
</dbReference>
<feature type="domain" description="C3H1-type" evidence="3">
    <location>
        <begin position="477"/>
        <end position="505"/>
    </location>
</feature>
<feature type="domain" description="C3H1-type" evidence="3">
    <location>
        <begin position="542"/>
        <end position="570"/>
    </location>
</feature>
<evidence type="ECO:0000313" key="5">
    <source>
        <dbReference type="Proteomes" id="UP000006671"/>
    </source>
</evidence>
<dbReference type="SMART" id="SM00356">
    <property type="entry name" value="ZnF_C3H1"/>
    <property type="match status" value="2"/>
</dbReference>
<feature type="compositionally biased region" description="Low complexity" evidence="2">
    <location>
        <begin position="14"/>
        <end position="31"/>
    </location>
</feature>
<dbReference type="VEuPathDB" id="AmoebaDB:NAEGRDRAFT_72615"/>
<dbReference type="GO" id="GO:0008270">
    <property type="term" value="F:zinc ion binding"/>
    <property type="evidence" value="ECO:0007669"/>
    <property type="project" value="UniProtKB-KW"/>
</dbReference>
<dbReference type="OrthoDB" id="10465601at2759"/>
<feature type="region of interest" description="Disordered" evidence="2">
    <location>
        <begin position="1"/>
        <end position="37"/>
    </location>
</feature>
<gene>
    <name evidence="4" type="ORF">NAEGRDRAFT_72615</name>
</gene>
<evidence type="ECO:0000256" key="2">
    <source>
        <dbReference type="SAM" id="MobiDB-lite"/>
    </source>
</evidence>
<keyword evidence="1" id="KW-0863">Zinc-finger</keyword>
<feature type="region of interest" description="Disordered" evidence="2">
    <location>
        <begin position="411"/>
        <end position="476"/>
    </location>
</feature>
<dbReference type="Gene3D" id="3.30.1370.210">
    <property type="match status" value="1"/>
</dbReference>
<organism evidence="5">
    <name type="scientific">Naegleria gruberi</name>
    <name type="common">Amoeba</name>
    <dbReference type="NCBI Taxonomy" id="5762"/>
    <lineage>
        <taxon>Eukaryota</taxon>
        <taxon>Discoba</taxon>
        <taxon>Heterolobosea</taxon>
        <taxon>Tetramitia</taxon>
        <taxon>Eutetramitia</taxon>
        <taxon>Vahlkampfiidae</taxon>
        <taxon>Naegleria</taxon>
    </lineage>
</organism>
<protein>
    <submittedName>
        <fullName evidence="4">Predicted protein</fullName>
    </submittedName>
</protein>
<feature type="compositionally biased region" description="Low complexity" evidence="2">
    <location>
        <begin position="411"/>
        <end position="433"/>
    </location>
</feature>
<dbReference type="GeneID" id="8855770"/>
<evidence type="ECO:0000256" key="1">
    <source>
        <dbReference type="PROSITE-ProRule" id="PRU00723"/>
    </source>
</evidence>
<evidence type="ECO:0000313" key="4">
    <source>
        <dbReference type="EMBL" id="EFC39668.1"/>
    </source>
</evidence>
<keyword evidence="1" id="KW-0479">Metal-binding</keyword>
<feature type="compositionally biased region" description="Basic and acidic residues" evidence="2">
    <location>
        <begin position="450"/>
        <end position="476"/>
    </location>
</feature>
<feature type="zinc finger region" description="C3H1-type" evidence="1">
    <location>
        <begin position="542"/>
        <end position="570"/>
    </location>
</feature>
<evidence type="ECO:0000259" key="3">
    <source>
        <dbReference type="PROSITE" id="PS50103"/>
    </source>
</evidence>
<keyword evidence="1" id="KW-0862">Zinc</keyword>
<dbReference type="RefSeq" id="XP_002672412.1">
    <property type="nucleotide sequence ID" value="XM_002672366.1"/>
</dbReference>
<accession>D2VUC6</accession>
<feature type="zinc finger region" description="C3H1-type" evidence="1">
    <location>
        <begin position="477"/>
        <end position="505"/>
    </location>
</feature>
<dbReference type="Proteomes" id="UP000006671">
    <property type="component" value="Unassembled WGS sequence"/>
</dbReference>
<feature type="compositionally biased region" description="Low complexity" evidence="2">
    <location>
        <begin position="367"/>
        <end position="381"/>
    </location>
</feature>
<dbReference type="PROSITE" id="PS50103">
    <property type="entry name" value="ZF_C3H1"/>
    <property type="match status" value="2"/>
</dbReference>
<dbReference type="InParanoid" id="D2VUC6"/>
<name>D2VUC6_NAEGR</name>
<dbReference type="AlphaFoldDB" id="D2VUC6"/>
<dbReference type="EMBL" id="GG738898">
    <property type="protein sequence ID" value="EFC39668.1"/>
    <property type="molecule type" value="Genomic_DNA"/>
</dbReference>
<proteinExistence type="predicted"/>
<feature type="region of interest" description="Disordered" evidence="2">
    <location>
        <begin position="285"/>
        <end position="347"/>
    </location>
</feature>
<reference evidence="4 5" key="1">
    <citation type="journal article" date="2010" name="Cell">
        <title>The genome of Naegleria gruberi illuminates early eukaryotic versatility.</title>
        <authorList>
            <person name="Fritz-Laylin L.K."/>
            <person name="Prochnik S.E."/>
            <person name="Ginger M.L."/>
            <person name="Dacks J.B."/>
            <person name="Carpenter M.L."/>
            <person name="Field M.C."/>
            <person name="Kuo A."/>
            <person name="Paredez A."/>
            <person name="Chapman J."/>
            <person name="Pham J."/>
            <person name="Shu S."/>
            <person name="Neupane R."/>
            <person name="Cipriano M."/>
            <person name="Mancuso J."/>
            <person name="Tu H."/>
            <person name="Salamov A."/>
            <person name="Lindquist E."/>
            <person name="Shapiro H."/>
            <person name="Lucas S."/>
            <person name="Grigoriev I.V."/>
            <person name="Cande W.Z."/>
            <person name="Fulton C."/>
            <person name="Rokhsar D.S."/>
            <person name="Dawson S.C."/>
        </authorList>
    </citation>
    <scope>NUCLEOTIDE SEQUENCE [LARGE SCALE GENOMIC DNA]</scope>
    <source>
        <strain evidence="4 5">NEG-M</strain>
    </source>
</reference>
<dbReference type="KEGG" id="ngr:NAEGRDRAFT_72615"/>